<reference evidence="3" key="1">
    <citation type="submission" date="2021-02" db="EMBL/GenBank/DDBJ databases">
        <authorList>
            <person name="Nowell W R."/>
        </authorList>
    </citation>
    <scope>NUCLEOTIDE SEQUENCE</scope>
</reference>
<feature type="compositionally biased region" description="Polar residues" evidence="1">
    <location>
        <begin position="1061"/>
        <end position="1074"/>
    </location>
</feature>
<evidence type="ECO:0000259" key="2">
    <source>
        <dbReference type="PROSITE" id="PS50878"/>
    </source>
</evidence>
<feature type="region of interest" description="Disordered" evidence="1">
    <location>
        <begin position="1"/>
        <end position="34"/>
    </location>
</feature>
<evidence type="ECO:0000313" key="4">
    <source>
        <dbReference type="Proteomes" id="UP000663852"/>
    </source>
</evidence>
<organism evidence="3 4">
    <name type="scientific">Adineta ricciae</name>
    <name type="common">Rotifer</name>
    <dbReference type="NCBI Taxonomy" id="249248"/>
    <lineage>
        <taxon>Eukaryota</taxon>
        <taxon>Metazoa</taxon>
        <taxon>Spiralia</taxon>
        <taxon>Gnathifera</taxon>
        <taxon>Rotifera</taxon>
        <taxon>Eurotatoria</taxon>
        <taxon>Bdelloidea</taxon>
        <taxon>Adinetida</taxon>
        <taxon>Adinetidae</taxon>
        <taxon>Adineta</taxon>
    </lineage>
</organism>
<dbReference type="Pfam" id="PF00078">
    <property type="entry name" value="RVT_1"/>
    <property type="match status" value="2"/>
</dbReference>
<accession>A0A815WP20</accession>
<dbReference type="EMBL" id="CAJNOJ010001119">
    <property type="protein sequence ID" value="CAF1543284.1"/>
    <property type="molecule type" value="Genomic_DNA"/>
</dbReference>
<evidence type="ECO:0000256" key="1">
    <source>
        <dbReference type="SAM" id="MobiDB-lite"/>
    </source>
</evidence>
<name>A0A815WP20_ADIRI</name>
<dbReference type="PANTHER" id="PTHR35450">
    <property type="entry name" value="REVERSE TRANSCRIPTASE DOMAIN-CONTAINING PROTEIN"/>
    <property type="match status" value="1"/>
</dbReference>
<protein>
    <recommendedName>
        <fullName evidence="2">Reverse transcriptase domain-containing protein</fullName>
    </recommendedName>
</protein>
<feature type="domain" description="Reverse transcriptase" evidence="2">
    <location>
        <begin position="404"/>
        <end position="684"/>
    </location>
</feature>
<dbReference type="CDD" id="cd01650">
    <property type="entry name" value="RT_nLTR_like"/>
    <property type="match status" value="2"/>
</dbReference>
<feature type="compositionally biased region" description="Basic and acidic residues" evidence="1">
    <location>
        <begin position="1124"/>
        <end position="1134"/>
    </location>
</feature>
<evidence type="ECO:0000313" key="3">
    <source>
        <dbReference type="EMBL" id="CAF1543284.1"/>
    </source>
</evidence>
<feature type="compositionally biased region" description="Basic residues" evidence="1">
    <location>
        <begin position="1084"/>
        <end position="1093"/>
    </location>
</feature>
<feature type="region of interest" description="Disordered" evidence="1">
    <location>
        <begin position="1060"/>
        <end position="1134"/>
    </location>
</feature>
<dbReference type="PANTHER" id="PTHR35450:SF2">
    <property type="entry name" value="REVERSE TRANSCRIPTASE DOMAIN-CONTAINING PROTEIN"/>
    <property type="match status" value="1"/>
</dbReference>
<feature type="compositionally biased region" description="Basic residues" evidence="1">
    <location>
        <begin position="1"/>
        <end position="12"/>
    </location>
</feature>
<feature type="compositionally biased region" description="Low complexity" evidence="1">
    <location>
        <begin position="1094"/>
        <end position="1123"/>
    </location>
</feature>
<dbReference type="InterPro" id="IPR043502">
    <property type="entry name" value="DNA/RNA_pol_sf"/>
</dbReference>
<proteinExistence type="predicted"/>
<comment type="caution">
    <text evidence="3">The sequence shown here is derived from an EMBL/GenBank/DDBJ whole genome shotgun (WGS) entry which is preliminary data.</text>
</comment>
<dbReference type="Proteomes" id="UP000663852">
    <property type="component" value="Unassembled WGS sequence"/>
</dbReference>
<feature type="compositionally biased region" description="Acidic residues" evidence="1">
    <location>
        <begin position="169"/>
        <end position="183"/>
    </location>
</feature>
<feature type="region of interest" description="Disordered" evidence="1">
    <location>
        <begin position="1793"/>
        <end position="1813"/>
    </location>
</feature>
<dbReference type="InterPro" id="IPR000477">
    <property type="entry name" value="RT_dom"/>
</dbReference>
<dbReference type="OrthoDB" id="6783391at2759"/>
<dbReference type="PROSITE" id="PS50878">
    <property type="entry name" value="RT_POL"/>
    <property type="match status" value="2"/>
</dbReference>
<feature type="domain" description="Reverse transcriptase" evidence="2">
    <location>
        <begin position="1416"/>
        <end position="1708"/>
    </location>
</feature>
<dbReference type="SUPFAM" id="SSF56672">
    <property type="entry name" value="DNA/RNA polymerases"/>
    <property type="match status" value="2"/>
</dbReference>
<feature type="compositionally biased region" description="Polar residues" evidence="1">
    <location>
        <begin position="1798"/>
        <end position="1813"/>
    </location>
</feature>
<feature type="region of interest" description="Disordered" evidence="1">
    <location>
        <begin position="158"/>
        <end position="203"/>
    </location>
</feature>
<gene>
    <name evidence="3" type="ORF">EDS130_LOCUS45478</name>
</gene>
<sequence>MKSHYPACRRKQTNVIPTVTKRPLPSNKKTSTTNDAQAAGISDLQCLACHKDNISFVAKDKKSLTSHMRAKHPETYENSKKVANIRVAWSKDEDILLANLELELKSIQKGQILDRLCSEWNKKVEKSHANFRSKDAIRTRRQQAAYKATLHDIQTRMQTTIQNKKKDDVSDDDQTSSESEDDAEVHNATTSNNDNNRSDEDDVSTIKNLLRELLSRNGNKLSAYMSEAIQTFLNPNQATDAVQLTMLGINHAITNIRNRSTKNSSSRQGDKNMLATNKKLARNPSRIRKANERAYYQHLYKHNKSRLMDELINGVPPNSEPPPIHDAVQFYEQMWSTCTHDQHGVEVKIQSNNNDYQLLSPITKIDIANAIKRTKRETAKGVDMITLQEAKQLAEDELLIAFNIWLGSKQIPKELKLNRTTLIPKGNQDLDKITNWRPITISSVLLRLYNKIIGYRMNKFFEIDKRQMGFTPINGCSLNILWLHHLLKHARLNKREINVCLIDVAKAFDSVPHESIFRALKRHKAPLSFIEMVRNQYTDSFTSITYKDLCSKKIRITRGVKQGDSLSPLLFNLVTDELFEILGDQLGYQINNIGSTNIKCFADDICLVSGTKIGMGHMITESIKFLNERGLQVNAKKCMSIALEKGYKGKKSKIVTESVFSTNDTPIPILGFIDNHTKYLGIKFTSVGVIKADIIKDEIRSTLAKLQKVSLKPQQKIDLLRSHVIPLYVYQLTNLELYPKLLKQIDLIIRRTVRTILHLPISLSTEFFYLPIKEGGLQLPLMRDNIGMAKVRIYKTIMRSDDAVLKYLMENQGFPIIHRFTDELKLDSSFESDDIKQRKIEIQKERRVSFANKVHGYGSEVFATCPLTNFWLYGDCKTLSVTRMRGMMSTTDLSPPLAATQRSGLQLRNRKVAWPTVVSPGAGPTADDGVSTDKGEKNVTVGVQAVTPLTQQSEISSSGRIKGPSRGASACQRKIGLSWKGKEEEELRRLVGIYTGQTGIISWSKIEEAWNQLADVSVRSKSSLSSKWRDLRSKPHLLGSSGARDDSTVGVSATIEADLVRSNSPVDPPSSTVVADTREEKSGSKRGKKKNSNNRRNGSPPVNVNIVNNNNNNNNFINNNDGSGSDKDEGEGGEKTEIVLPEISEDDIQPDLGALFIRNLKKARKEGCDGFRKSLKKRKIDKPTWNQLSIGVYAGAMTVEMVANRSTVEIQRRTANWFKATSMEMDKLRKTIGKATAELGRRKSNVELAPTPRQVSNIRLLEKRYRCSSNDDINSLVERLKHRLRLLSERIELRKADENRIKIRRSPPKMIFIDNSGEENTDTTDIHKIRRYWKNIVGVKKDFQAHDQHLTDWKQSISKVSEGGRIGDDLTTEMWQEVIRNLKPWKASGPDGIQGFWWKSFPSANNYLYKLVYHHLTTGTPLPQGWIANGRTVLLYKAGSREDPSNFRPITCLNTCYKILTGYIAIYLSRYINERNILPIEQRALQKNVWGCTHALIVDQTVVADAFYQKQRPLSVAWIDYAKAFDSVPHKYILWVLEAMQVPSPLRALIKSLMSQWRVKYEVKAKRGKCIRSQFLKIKSGVLQGDSFSPLLFCLSMAPLSHALNHLGLRYETACGRKENLTLSLSHQFYMDDLKLYASSRENLKKLLNVVKAVSKAISMKINAQKCATAHFVPKWLKNSNKVSTTTDDGDIPTLDGGSHYKYLGIDQNMQEKGDVSWDRVAKKCLQKCKRLWTSDLTYRQKVVVYNTTIIPALTYVSANLIKVSGKYESQLAKGESFDKDIRKMLVTEKARYKANSKKQPSTPGHTYALEQT</sequence>